<accession>Q2R2H8</accession>
<feature type="compositionally biased region" description="Basic and acidic residues" evidence="1">
    <location>
        <begin position="191"/>
        <end position="211"/>
    </location>
</feature>
<proteinExistence type="predicted"/>
<dbReference type="EMBL" id="DP000010">
    <property type="protein sequence ID" value="ABA94368.2"/>
    <property type="molecule type" value="Genomic_DNA"/>
</dbReference>
<dbReference type="InterPro" id="IPR054722">
    <property type="entry name" value="PolX-like_BBD"/>
</dbReference>
<reference evidence="3" key="3">
    <citation type="submission" date="2006-01" db="EMBL/GenBank/DDBJ databases">
        <authorList>
            <person name="Buell R."/>
        </authorList>
    </citation>
    <scope>NUCLEOTIDE SEQUENCE</scope>
</reference>
<dbReference type="Pfam" id="PF14223">
    <property type="entry name" value="Retrotran_gag_2"/>
    <property type="match status" value="1"/>
</dbReference>
<gene>
    <name evidence="3" type="ordered locus">LOC_Os11g35770</name>
</gene>
<reference evidence="3" key="2">
    <citation type="submission" date="2005-04" db="EMBL/GenBank/DDBJ databases">
        <authorList>
            <person name="Buell C.R."/>
            <person name="Wing R.A."/>
            <person name="McCombie W.A."/>
            <person name="Ouyang S."/>
        </authorList>
    </citation>
    <scope>NUCLEOTIDE SEQUENCE</scope>
</reference>
<evidence type="ECO:0000256" key="1">
    <source>
        <dbReference type="SAM" id="MobiDB-lite"/>
    </source>
</evidence>
<protein>
    <submittedName>
        <fullName evidence="3">Retrotransposon protein, putative, Ty1-copia subclass</fullName>
    </submittedName>
</protein>
<evidence type="ECO:0000313" key="3">
    <source>
        <dbReference type="EMBL" id="ABA94368.2"/>
    </source>
</evidence>
<feature type="domain" description="Retrovirus-related Pol polyprotein from transposon TNT 1-94-like beta-barrel" evidence="2">
    <location>
        <begin position="226"/>
        <end position="305"/>
    </location>
</feature>
<feature type="region of interest" description="Disordered" evidence="1">
    <location>
        <begin position="174"/>
        <end position="213"/>
    </location>
</feature>
<dbReference type="PANTHER" id="PTHR47592">
    <property type="entry name" value="PBF68 PROTEIN"/>
    <property type="match status" value="1"/>
</dbReference>
<dbReference type="AlphaFoldDB" id="Q2R2H8"/>
<organism evidence="3">
    <name type="scientific">Oryza sativa subsp. japonica</name>
    <name type="common">Rice</name>
    <dbReference type="NCBI Taxonomy" id="39947"/>
    <lineage>
        <taxon>Eukaryota</taxon>
        <taxon>Viridiplantae</taxon>
        <taxon>Streptophyta</taxon>
        <taxon>Embryophyta</taxon>
        <taxon>Tracheophyta</taxon>
        <taxon>Spermatophyta</taxon>
        <taxon>Magnoliopsida</taxon>
        <taxon>Liliopsida</taxon>
        <taxon>Poales</taxon>
        <taxon>Poaceae</taxon>
        <taxon>BOP clade</taxon>
        <taxon>Oryzoideae</taxon>
        <taxon>Oryzeae</taxon>
        <taxon>Oryzinae</taxon>
        <taxon>Oryza</taxon>
        <taxon>Oryza sativa</taxon>
    </lineage>
</organism>
<sequence>MAATVVSKFEVVKFDGTRNFVLSQMRLKDLLAQQGISKALEETMPEKMDDDKWDEMKAQAAATIRLRLSDFVMYQVMDEKSPKEIWDKLASLYMSKSLTKESNLRKHVDVFNQWVVDLSKLDVKLDDKDKAIILLCSLPPSYEHVVTTLTHGKGTVKTEEIISSLLARDLRRSKKNEATEASQAESLLVKAKHDHETRVPKSKEKGHDSNSHEILTVSNEKSGEAWMLDSASSYHVTSKREWFSSYKSGDFGVVYLGNDTSYRVVGVGDVKFKMYDGNEVLLSNVRHVPGLRKSLITLGSLHETGWLYQVDSNRKIMNIMKDDKTIMTGERTSSCLYKLQESAVAGGVMEDGYAGIAMHNPEGGEPSVGSSGGSA</sequence>
<dbReference type="PANTHER" id="PTHR47592:SF27">
    <property type="entry name" value="OS08G0421700 PROTEIN"/>
    <property type="match status" value="1"/>
</dbReference>
<evidence type="ECO:0000259" key="2">
    <source>
        <dbReference type="Pfam" id="PF22936"/>
    </source>
</evidence>
<dbReference type="Pfam" id="PF22936">
    <property type="entry name" value="Pol_BBD"/>
    <property type="match status" value="1"/>
</dbReference>
<name>Q2R2H8_ORYSJ</name>
<reference evidence="3" key="1">
    <citation type="journal article" date="2005" name="BMC Biol.">
        <title>The sequence of rice chromosomes 11 and 12, rich in disease resistance genes and recent gene duplications.</title>
        <authorList>
            <consortium name="The rice chromosomes 11 and 12 sequencing consortia"/>
        </authorList>
    </citation>
    <scope>NUCLEOTIDE SEQUENCE [LARGE SCALE GENOMIC DNA]</scope>
</reference>